<evidence type="ECO:0000256" key="3">
    <source>
        <dbReference type="HAMAP-Rule" id="MF_01241"/>
    </source>
</evidence>
<accession>A0A9D1LEC6</accession>
<dbReference type="HAMAP" id="MF_01241">
    <property type="entry name" value="GlcN6P_deamin"/>
    <property type="match status" value="1"/>
</dbReference>
<sequence>MQLVIMDNAAAIGEAAGKLFVDAINQKPDIVLGLATGASPIPTYQYIYKAYARGEVSLKHVTTYNLDEYVGLPRDDKNSYYTFMHRELFDHTDIEEQNVHFLDGNAADAEAECARYDEQLTKAGVDIQLLGVGRNGHIGFNEPSICFTRGAFKVKLTESTIEANSQYFDENPMPHYALTMGVGSIMKAKKIVMIATGAAKADAMAAMVKGEVTPVCPASILQFHHDVVVYMDKEAARLL</sequence>
<dbReference type="GO" id="GO:0006046">
    <property type="term" value="P:N-acetylglucosamine catabolic process"/>
    <property type="evidence" value="ECO:0007669"/>
    <property type="project" value="UniProtKB-UniRule"/>
</dbReference>
<comment type="pathway">
    <text evidence="3">Amino-sugar metabolism; N-acetylneuraminate degradation; D-fructose 6-phosphate from N-acetylneuraminate: step 5/5.</text>
</comment>
<dbReference type="Pfam" id="PF01182">
    <property type="entry name" value="Glucosamine_iso"/>
    <property type="match status" value="1"/>
</dbReference>
<dbReference type="InterPro" id="IPR004547">
    <property type="entry name" value="Glucosamine6P_isomerase"/>
</dbReference>
<dbReference type="PANTHER" id="PTHR11280:SF5">
    <property type="entry name" value="GLUCOSAMINE-6-PHOSPHATE ISOMERASE"/>
    <property type="match status" value="1"/>
</dbReference>
<feature type="active site" description="Proton acceptor; for enolization step" evidence="3">
    <location>
        <position position="67"/>
    </location>
</feature>
<dbReference type="Proteomes" id="UP000824071">
    <property type="component" value="Unassembled WGS sequence"/>
</dbReference>
<reference evidence="5" key="1">
    <citation type="submission" date="2020-10" db="EMBL/GenBank/DDBJ databases">
        <authorList>
            <person name="Gilroy R."/>
        </authorList>
    </citation>
    <scope>NUCLEOTIDE SEQUENCE</scope>
    <source>
        <strain evidence="5">ChiGjej1B1-19959</strain>
    </source>
</reference>
<evidence type="ECO:0000256" key="1">
    <source>
        <dbReference type="ARBA" id="ARBA00022801"/>
    </source>
</evidence>
<protein>
    <recommendedName>
        <fullName evidence="3">Glucosamine-6-phosphate deaminase</fullName>
        <ecNumber evidence="3">3.5.99.6</ecNumber>
    </recommendedName>
    <alternativeName>
        <fullName evidence="3">GlcN6P deaminase</fullName>
        <shortName evidence="3">GNPDA</shortName>
    </alternativeName>
    <alternativeName>
        <fullName evidence="3">Glucosamine-6-phosphate isomerase</fullName>
    </alternativeName>
</protein>
<comment type="caution">
    <text evidence="5">The sequence shown here is derived from an EMBL/GenBank/DDBJ whole genome shotgun (WGS) entry which is preliminary data.</text>
</comment>
<comment type="similarity">
    <text evidence="3">Belongs to the glucosamine/galactosamine-6-phosphate isomerase family. NagB subfamily.</text>
</comment>
<dbReference type="AlphaFoldDB" id="A0A9D1LEC6"/>
<organism evidence="5 6">
    <name type="scientific">Candidatus Fimenecus excrementigallinarum</name>
    <dbReference type="NCBI Taxonomy" id="2840816"/>
    <lineage>
        <taxon>Bacteria</taxon>
        <taxon>Bacillati</taxon>
        <taxon>Bacillota</taxon>
        <taxon>Clostridia</taxon>
        <taxon>Candidatus Fimenecus</taxon>
    </lineage>
</organism>
<dbReference type="CDD" id="cd01399">
    <property type="entry name" value="GlcN6P_deaminase"/>
    <property type="match status" value="1"/>
</dbReference>
<dbReference type="GO" id="GO:0005737">
    <property type="term" value="C:cytoplasm"/>
    <property type="evidence" value="ECO:0007669"/>
    <property type="project" value="TreeGrafter"/>
</dbReference>
<comment type="catalytic activity">
    <reaction evidence="3">
        <text>alpha-D-glucosamine 6-phosphate + H2O = beta-D-fructose 6-phosphate + NH4(+)</text>
        <dbReference type="Rhea" id="RHEA:12172"/>
        <dbReference type="ChEBI" id="CHEBI:15377"/>
        <dbReference type="ChEBI" id="CHEBI:28938"/>
        <dbReference type="ChEBI" id="CHEBI:57634"/>
        <dbReference type="ChEBI" id="CHEBI:75989"/>
        <dbReference type="EC" id="3.5.99.6"/>
    </reaction>
</comment>
<feature type="active site" description="For ring-opening step" evidence="3">
    <location>
        <position position="135"/>
    </location>
</feature>
<feature type="domain" description="Glucosamine/galactosamine-6-phosphate isomerase" evidence="4">
    <location>
        <begin position="10"/>
        <end position="225"/>
    </location>
</feature>
<dbReference type="GO" id="GO:0006043">
    <property type="term" value="P:glucosamine catabolic process"/>
    <property type="evidence" value="ECO:0007669"/>
    <property type="project" value="TreeGrafter"/>
</dbReference>
<proteinExistence type="inferred from homology"/>
<dbReference type="GO" id="GO:0019262">
    <property type="term" value="P:N-acetylneuraminate catabolic process"/>
    <property type="evidence" value="ECO:0007669"/>
    <property type="project" value="UniProtKB-UniRule"/>
</dbReference>
<gene>
    <name evidence="3 5" type="primary">nagB</name>
    <name evidence="5" type="ORF">IAC53_03095</name>
</gene>
<dbReference type="Gene3D" id="3.40.50.1360">
    <property type="match status" value="1"/>
</dbReference>
<dbReference type="EC" id="3.5.99.6" evidence="3"/>
<reference evidence="5" key="2">
    <citation type="journal article" date="2021" name="PeerJ">
        <title>Extensive microbial diversity within the chicken gut microbiome revealed by metagenomics and culture.</title>
        <authorList>
            <person name="Gilroy R."/>
            <person name="Ravi A."/>
            <person name="Getino M."/>
            <person name="Pursley I."/>
            <person name="Horton D.L."/>
            <person name="Alikhan N.F."/>
            <person name="Baker D."/>
            <person name="Gharbi K."/>
            <person name="Hall N."/>
            <person name="Watson M."/>
            <person name="Adriaenssens E.M."/>
            <person name="Foster-Nyarko E."/>
            <person name="Jarju S."/>
            <person name="Secka A."/>
            <person name="Antonio M."/>
            <person name="Oren A."/>
            <person name="Chaudhuri R.R."/>
            <person name="La Ragione R."/>
            <person name="Hildebrand F."/>
            <person name="Pallen M.J."/>
        </authorList>
    </citation>
    <scope>NUCLEOTIDE SEQUENCE</scope>
    <source>
        <strain evidence="5">ChiGjej1B1-19959</strain>
    </source>
</reference>
<dbReference type="SUPFAM" id="SSF100950">
    <property type="entry name" value="NagB/RpiA/CoA transferase-like"/>
    <property type="match status" value="1"/>
</dbReference>
<dbReference type="EMBL" id="DVMW01000024">
    <property type="protein sequence ID" value="HIU35577.1"/>
    <property type="molecule type" value="Genomic_DNA"/>
</dbReference>
<dbReference type="GO" id="GO:0042802">
    <property type="term" value="F:identical protein binding"/>
    <property type="evidence" value="ECO:0007669"/>
    <property type="project" value="TreeGrafter"/>
</dbReference>
<feature type="active site" description="Proton acceptor; for ring-opening step" evidence="3">
    <location>
        <position position="137"/>
    </location>
</feature>
<keyword evidence="2 3" id="KW-0119">Carbohydrate metabolism</keyword>
<comment type="function">
    <text evidence="3">Catalyzes the reversible isomerization-deamination of glucosamine 6-phosphate (GlcN6P) to form fructose 6-phosphate (Fru6P) and ammonium ion.</text>
</comment>
<dbReference type="InterPro" id="IPR018321">
    <property type="entry name" value="Glucosamine6P_isomerase_CS"/>
</dbReference>
<comment type="caution">
    <text evidence="3">Lacks conserved residue(s) required for the propagation of feature annotation.</text>
</comment>
<keyword evidence="1 3" id="KW-0378">Hydrolase</keyword>
<evidence type="ECO:0000256" key="2">
    <source>
        <dbReference type="ARBA" id="ARBA00023277"/>
    </source>
</evidence>
<dbReference type="InterPro" id="IPR006148">
    <property type="entry name" value="Glc/Gal-6P_isomerase"/>
</dbReference>
<dbReference type="PROSITE" id="PS01161">
    <property type="entry name" value="GLC_GALNAC_ISOMERASE"/>
    <property type="match status" value="1"/>
</dbReference>
<dbReference type="GO" id="GO:0005975">
    <property type="term" value="P:carbohydrate metabolic process"/>
    <property type="evidence" value="ECO:0007669"/>
    <property type="project" value="InterPro"/>
</dbReference>
<dbReference type="PANTHER" id="PTHR11280">
    <property type="entry name" value="GLUCOSAMINE-6-PHOSPHATE ISOMERASE"/>
    <property type="match status" value="1"/>
</dbReference>
<dbReference type="NCBIfam" id="TIGR00502">
    <property type="entry name" value="nagB"/>
    <property type="match status" value="1"/>
</dbReference>
<evidence type="ECO:0000259" key="4">
    <source>
        <dbReference type="Pfam" id="PF01182"/>
    </source>
</evidence>
<dbReference type="GO" id="GO:0004342">
    <property type="term" value="F:glucosamine-6-phosphate deaminase activity"/>
    <property type="evidence" value="ECO:0007669"/>
    <property type="project" value="UniProtKB-UniRule"/>
</dbReference>
<name>A0A9D1LEC6_9FIRM</name>
<evidence type="ECO:0000313" key="5">
    <source>
        <dbReference type="EMBL" id="HIU35577.1"/>
    </source>
</evidence>
<feature type="active site" description="For ring-opening step" evidence="3">
    <location>
        <position position="142"/>
    </location>
</feature>
<dbReference type="InterPro" id="IPR037171">
    <property type="entry name" value="NagB/RpiA_transferase-like"/>
</dbReference>
<evidence type="ECO:0000313" key="6">
    <source>
        <dbReference type="Proteomes" id="UP000824071"/>
    </source>
</evidence>